<feature type="non-terminal residue" evidence="3">
    <location>
        <position position="97"/>
    </location>
</feature>
<sequence length="97" mass="11170">MANASSTNENQQEKIIRLLEEQLAHSNQQNKELSKQIEALTDQVRHLTKLLYGSKTEKSKYNTLEGQTSLFDNDPFFNEPEHTGEQSQQTISYTVVR</sequence>
<feature type="region of interest" description="Disordered" evidence="2">
    <location>
        <begin position="72"/>
        <end position="97"/>
    </location>
</feature>
<evidence type="ECO:0000256" key="2">
    <source>
        <dbReference type="SAM" id="MobiDB-lite"/>
    </source>
</evidence>
<organism evidence="3 4">
    <name type="scientific">Bacillus benzoevorans</name>
    <dbReference type="NCBI Taxonomy" id="1456"/>
    <lineage>
        <taxon>Bacteria</taxon>
        <taxon>Bacillati</taxon>
        <taxon>Bacillota</taxon>
        <taxon>Bacilli</taxon>
        <taxon>Bacillales</taxon>
        <taxon>Bacillaceae</taxon>
        <taxon>Bacillus</taxon>
    </lineage>
</organism>
<evidence type="ECO:0000313" key="3">
    <source>
        <dbReference type="EMBL" id="MBB6448024.1"/>
    </source>
</evidence>
<protein>
    <submittedName>
        <fullName evidence="3">Putative coiled-coil protein SlyX</fullName>
    </submittedName>
</protein>
<feature type="compositionally biased region" description="Polar residues" evidence="2">
    <location>
        <begin position="85"/>
        <end position="97"/>
    </location>
</feature>
<dbReference type="AlphaFoldDB" id="A0A7X0HW81"/>
<gene>
    <name evidence="3" type="ORF">HNR53_004750</name>
</gene>
<accession>A0A7X0HW81</accession>
<dbReference type="Proteomes" id="UP000531594">
    <property type="component" value="Unassembled WGS sequence"/>
</dbReference>
<reference evidence="3 4" key="1">
    <citation type="submission" date="2020-08" db="EMBL/GenBank/DDBJ databases">
        <title>Genomic Encyclopedia of Type Strains, Phase IV (KMG-IV): sequencing the most valuable type-strain genomes for metagenomic binning, comparative biology and taxonomic classification.</title>
        <authorList>
            <person name="Goeker M."/>
        </authorList>
    </citation>
    <scope>NUCLEOTIDE SEQUENCE [LARGE SCALE GENOMIC DNA]</scope>
    <source>
        <strain evidence="3 4">DSM 5391</strain>
    </source>
</reference>
<proteinExistence type="predicted"/>
<keyword evidence="1" id="KW-0175">Coiled coil</keyword>
<evidence type="ECO:0000256" key="1">
    <source>
        <dbReference type="SAM" id="Coils"/>
    </source>
</evidence>
<evidence type="ECO:0000313" key="4">
    <source>
        <dbReference type="Proteomes" id="UP000531594"/>
    </source>
</evidence>
<comment type="caution">
    <text evidence="3">The sequence shown here is derived from an EMBL/GenBank/DDBJ whole genome shotgun (WGS) entry which is preliminary data.</text>
</comment>
<keyword evidence="4" id="KW-1185">Reference proteome</keyword>
<feature type="coiled-coil region" evidence="1">
    <location>
        <begin position="1"/>
        <end position="50"/>
    </location>
</feature>
<name>A0A7X0HW81_9BACI</name>
<dbReference type="EMBL" id="JACHGK010000045">
    <property type="protein sequence ID" value="MBB6448024.1"/>
    <property type="molecule type" value="Genomic_DNA"/>
</dbReference>